<keyword evidence="3" id="KW-1185">Reference proteome</keyword>
<dbReference type="OrthoDB" id="2105077at2759"/>
<feature type="compositionally biased region" description="Acidic residues" evidence="1">
    <location>
        <begin position="1"/>
        <end position="13"/>
    </location>
</feature>
<name>A0A5B7H434_PORTR</name>
<gene>
    <name evidence="2" type="ORF">E2C01_058208</name>
</gene>
<proteinExistence type="predicted"/>
<evidence type="ECO:0000313" key="2">
    <source>
        <dbReference type="EMBL" id="MPC64097.1"/>
    </source>
</evidence>
<comment type="caution">
    <text evidence="2">The sequence shown here is derived from an EMBL/GenBank/DDBJ whole genome shotgun (WGS) entry which is preliminary data.</text>
</comment>
<reference evidence="2 3" key="1">
    <citation type="submission" date="2019-05" db="EMBL/GenBank/DDBJ databases">
        <title>Another draft genome of Portunus trituberculatus and its Hox gene families provides insights of decapod evolution.</title>
        <authorList>
            <person name="Jeong J.-H."/>
            <person name="Song I."/>
            <person name="Kim S."/>
            <person name="Choi T."/>
            <person name="Kim D."/>
            <person name="Ryu S."/>
            <person name="Kim W."/>
        </authorList>
    </citation>
    <scope>NUCLEOTIDE SEQUENCE [LARGE SCALE GENOMIC DNA]</scope>
    <source>
        <tissue evidence="2">Muscle</tissue>
    </source>
</reference>
<organism evidence="2 3">
    <name type="scientific">Portunus trituberculatus</name>
    <name type="common">Swimming crab</name>
    <name type="synonym">Neptunus trituberculatus</name>
    <dbReference type="NCBI Taxonomy" id="210409"/>
    <lineage>
        <taxon>Eukaryota</taxon>
        <taxon>Metazoa</taxon>
        <taxon>Ecdysozoa</taxon>
        <taxon>Arthropoda</taxon>
        <taxon>Crustacea</taxon>
        <taxon>Multicrustacea</taxon>
        <taxon>Malacostraca</taxon>
        <taxon>Eumalacostraca</taxon>
        <taxon>Eucarida</taxon>
        <taxon>Decapoda</taxon>
        <taxon>Pleocyemata</taxon>
        <taxon>Brachyura</taxon>
        <taxon>Eubrachyura</taxon>
        <taxon>Portunoidea</taxon>
        <taxon>Portunidae</taxon>
        <taxon>Portuninae</taxon>
        <taxon>Portunus</taxon>
    </lineage>
</organism>
<accession>A0A5B7H434</accession>
<sequence>MEMEMETEEEEEKEQGGHGGGVLKLSVSPMLSLFNIRRVANTPCLSSSGENGTCYNARECKRLGGVTSGSCKTGGNCCVCEYRAEGEREREREREREM</sequence>
<protein>
    <submittedName>
        <fullName evidence="2">Uncharacterized protein</fullName>
    </submittedName>
</protein>
<dbReference type="AlphaFoldDB" id="A0A5B7H434"/>
<dbReference type="Proteomes" id="UP000324222">
    <property type="component" value="Unassembled WGS sequence"/>
</dbReference>
<evidence type="ECO:0000256" key="1">
    <source>
        <dbReference type="SAM" id="MobiDB-lite"/>
    </source>
</evidence>
<dbReference type="EMBL" id="VSRR010021637">
    <property type="protein sequence ID" value="MPC64097.1"/>
    <property type="molecule type" value="Genomic_DNA"/>
</dbReference>
<evidence type="ECO:0000313" key="3">
    <source>
        <dbReference type="Proteomes" id="UP000324222"/>
    </source>
</evidence>
<feature type="region of interest" description="Disordered" evidence="1">
    <location>
        <begin position="1"/>
        <end position="22"/>
    </location>
</feature>